<dbReference type="RefSeq" id="WP_289840881.1">
    <property type="nucleotide sequence ID" value="NZ_CATKSH010000003.1"/>
</dbReference>
<dbReference type="InterPro" id="IPR017853">
    <property type="entry name" value="GH"/>
</dbReference>
<feature type="chain" id="PRO_5041249726" evidence="1">
    <location>
        <begin position="35"/>
        <end position="681"/>
    </location>
</feature>
<protein>
    <submittedName>
        <fullName evidence="2">Enterotoxin</fullName>
    </submittedName>
</protein>
<dbReference type="Gene3D" id="3.20.20.70">
    <property type="entry name" value="Aldolase class I"/>
    <property type="match status" value="1"/>
</dbReference>
<dbReference type="AlphaFoldDB" id="A0AA35UUE2"/>
<comment type="caution">
    <text evidence="2">The sequence shown here is derived from an EMBL/GenBank/DDBJ whole genome shotgun (WGS) entry which is preliminary data.</text>
</comment>
<dbReference type="SUPFAM" id="SSF51445">
    <property type="entry name" value="(Trans)glycosidases"/>
    <property type="match status" value="1"/>
</dbReference>
<accession>A0AA35UUE2</accession>
<evidence type="ECO:0000313" key="3">
    <source>
        <dbReference type="Proteomes" id="UP001176960"/>
    </source>
</evidence>
<gene>
    <name evidence="2" type="ORF">LMG32879_000704</name>
</gene>
<name>A0AA35UUE2_9PROT</name>
<feature type="signal peptide" evidence="1">
    <location>
        <begin position="1"/>
        <end position="34"/>
    </location>
</feature>
<reference evidence="2" key="1">
    <citation type="submission" date="2023-03" db="EMBL/GenBank/DDBJ databases">
        <authorList>
            <person name="Cleenwerck I."/>
        </authorList>
    </citation>
    <scope>NUCLEOTIDE SEQUENCE</scope>
    <source>
        <strain evidence="2">LMG 32879</strain>
    </source>
</reference>
<proteinExistence type="predicted"/>
<dbReference type="EMBL" id="CATKSH010000003">
    <property type="protein sequence ID" value="CAI9119878.1"/>
    <property type="molecule type" value="Genomic_DNA"/>
</dbReference>
<evidence type="ECO:0000313" key="2">
    <source>
        <dbReference type="EMBL" id="CAI9119878.1"/>
    </source>
</evidence>
<keyword evidence="1" id="KW-0732">Signal</keyword>
<dbReference type="Proteomes" id="UP001176960">
    <property type="component" value="Unassembled WGS sequence"/>
</dbReference>
<dbReference type="InterPro" id="IPR013785">
    <property type="entry name" value="Aldolase_TIM"/>
</dbReference>
<organism evidence="2 3">
    <name type="scientific">Brytella acorum</name>
    <dbReference type="NCBI Taxonomy" id="2959299"/>
    <lineage>
        <taxon>Bacteria</taxon>
        <taxon>Pseudomonadati</taxon>
        <taxon>Pseudomonadota</taxon>
        <taxon>Alphaproteobacteria</taxon>
        <taxon>Acetobacterales</taxon>
        <taxon>Acetobacteraceae</taxon>
        <taxon>Brytella</taxon>
    </lineage>
</organism>
<evidence type="ECO:0000256" key="1">
    <source>
        <dbReference type="SAM" id="SignalP"/>
    </source>
</evidence>
<keyword evidence="3" id="KW-1185">Reference proteome</keyword>
<sequence>MFRFVRFPVTLLLCSATFLSVAALDAATPAYARAAENTVLAPAATETVLNGDTQHFGNNVARLTWTIDGAHVKNASFTDVVHDRTIPLFALFSINLSHGEKIPSSVLTLTARPQEGLLPAQKSAARGAERLDGHFVTARFTDPKGRFAVLWRVEQRTGSPYLRQSITLTPSGTPSGTALSIKNVALLEAHTDVGEVLGDVQGSPVGIQDVYFGIESPLADSLVFNGRSRLSLTQALPIEPGHDLTVSAVAGVSRHGQMRRDFQIYLERERTHPYRPFLNYNSWYDIGYFTPYTQKDAENRIRTIGDELVRKRGVQIDSFLFDDGWDDRSGNWRFSHDFPQGFRPLCALAASFGAAPGVWLSPWGGYSTPKEIRVANGQKLGLETRDGGFDLSGPKYYAVFHKAVLDMLHNDCINQFKFDGTGNADQVAPGSVFNSDFDAAIHLIADIYKAKPDTFINLTTGTYPSPFWLRTADSIWRGGEDDMLRGVGTKRQRWITYRDSDTYRNIVVKAPLFPINSLMLHGIIYAQKNQRLNDDPGHDFPDEVHSFFATGTDEQELYVTPDLLKDADWDVIASTARWARANAEILKDSHWVGGDPGRLEPYGWAAWTPQRAFLTLRNPDQVSRTILIEPRRVLELPDDAPTHYGVRTLWAKSAAPTAFDADQPVVIRLAPFEVMTLELTP</sequence>